<dbReference type="Pfam" id="PF00240">
    <property type="entry name" value="ubiquitin"/>
    <property type="match status" value="1"/>
</dbReference>
<dbReference type="InterPro" id="IPR027417">
    <property type="entry name" value="P-loop_NTPase"/>
</dbReference>
<evidence type="ECO:0000313" key="13">
    <source>
        <dbReference type="EMBL" id="KAD3337564.1"/>
    </source>
</evidence>
<dbReference type="SUPFAM" id="SSF54236">
    <property type="entry name" value="Ubiquitin-like"/>
    <property type="match status" value="1"/>
</dbReference>
<comment type="caution">
    <text evidence="13">The sequence shown here is derived from an EMBL/GenBank/DDBJ whole genome shotgun (WGS) entry which is preliminary data.</text>
</comment>
<dbReference type="PROSITE" id="PS51195">
    <property type="entry name" value="Q_MOTIF"/>
    <property type="match status" value="1"/>
</dbReference>
<dbReference type="EC" id="3.6.4.13" evidence="1"/>
<dbReference type="EMBL" id="SZYD01000016">
    <property type="protein sequence ID" value="KAD3337564.1"/>
    <property type="molecule type" value="Genomic_DNA"/>
</dbReference>
<dbReference type="CDD" id="cd17963">
    <property type="entry name" value="DEADc_DDX19_DDX25"/>
    <property type="match status" value="1"/>
</dbReference>
<dbReference type="GO" id="GO:0005524">
    <property type="term" value="F:ATP binding"/>
    <property type="evidence" value="ECO:0007669"/>
    <property type="project" value="UniProtKB-KW"/>
</dbReference>
<dbReference type="InterPro" id="IPR014001">
    <property type="entry name" value="Helicase_ATP-bd"/>
</dbReference>
<evidence type="ECO:0000259" key="9">
    <source>
        <dbReference type="PROSITE" id="PS50053"/>
    </source>
</evidence>
<evidence type="ECO:0000259" key="11">
    <source>
        <dbReference type="PROSITE" id="PS51194"/>
    </source>
</evidence>
<feature type="domain" description="Ubiquitin-like" evidence="9">
    <location>
        <begin position="509"/>
        <end position="554"/>
    </location>
</feature>
<dbReference type="SMART" id="SM00487">
    <property type="entry name" value="DEXDc"/>
    <property type="match status" value="1"/>
</dbReference>
<dbReference type="Gene3D" id="3.40.50.300">
    <property type="entry name" value="P-loop containing nucleotide triphosphate hydrolases"/>
    <property type="match status" value="2"/>
</dbReference>
<evidence type="ECO:0000313" key="14">
    <source>
        <dbReference type="Proteomes" id="UP000326396"/>
    </source>
</evidence>
<organism evidence="13 14">
    <name type="scientific">Mikania micrantha</name>
    <name type="common">bitter vine</name>
    <dbReference type="NCBI Taxonomy" id="192012"/>
    <lineage>
        <taxon>Eukaryota</taxon>
        <taxon>Viridiplantae</taxon>
        <taxon>Streptophyta</taxon>
        <taxon>Embryophyta</taxon>
        <taxon>Tracheophyta</taxon>
        <taxon>Spermatophyta</taxon>
        <taxon>Magnoliopsida</taxon>
        <taxon>eudicotyledons</taxon>
        <taxon>Gunneridae</taxon>
        <taxon>Pentapetalae</taxon>
        <taxon>asterids</taxon>
        <taxon>campanulids</taxon>
        <taxon>Asterales</taxon>
        <taxon>Asteraceae</taxon>
        <taxon>Asteroideae</taxon>
        <taxon>Heliantheae alliance</taxon>
        <taxon>Eupatorieae</taxon>
        <taxon>Mikania</taxon>
    </lineage>
</organism>
<dbReference type="AlphaFoldDB" id="A0A5N6MAD3"/>
<feature type="domain" description="Helicase ATP-binding" evidence="10">
    <location>
        <begin position="111"/>
        <end position="287"/>
    </location>
</feature>
<dbReference type="InterPro" id="IPR000626">
    <property type="entry name" value="Ubiquitin-like_dom"/>
</dbReference>
<dbReference type="GO" id="GO:0016787">
    <property type="term" value="F:hydrolase activity"/>
    <property type="evidence" value="ECO:0007669"/>
    <property type="project" value="UniProtKB-KW"/>
</dbReference>
<feature type="region of interest" description="Disordered" evidence="8">
    <location>
        <begin position="1"/>
        <end position="34"/>
    </location>
</feature>
<dbReference type="PROSITE" id="PS51194">
    <property type="entry name" value="HELICASE_CTER"/>
    <property type="match status" value="1"/>
</dbReference>
<keyword evidence="3" id="KW-0378">Hydrolase</keyword>
<dbReference type="PANTHER" id="PTHR47958">
    <property type="entry name" value="ATP-DEPENDENT RNA HELICASE DBP3"/>
    <property type="match status" value="1"/>
</dbReference>
<dbReference type="InterPro" id="IPR014014">
    <property type="entry name" value="RNA_helicase_DEAD_Q_motif"/>
</dbReference>
<protein>
    <recommendedName>
        <fullName evidence="1">RNA helicase</fullName>
        <ecNumber evidence="1">3.6.4.13</ecNumber>
    </recommendedName>
</protein>
<evidence type="ECO:0000256" key="3">
    <source>
        <dbReference type="ARBA" id="ARBA00022801"/>
    </source>
</evidence>
<feature type="short sequence motif" description="Q motif" evidence="7">
    <location>
        <begin position="77"/>
        <end position="106"/>
    </location>
</feature>
<dbReference type="Pfam" id="PF00270">
    <property type="entry name" value="DEAD"/>
    <property type="match status" value="1"/>
</dbReference>
<keyword evidence="4" id="KW-0347">Helicase</keyword>
<dbReference type="Pfam" id="PF00271">
    <property type="entry name" value="Helicase_C"/>
    <property type="match status" value="1"/>
</dbReference>
<dbReference type="GO" id="GO:0003723">
    <property type="term" value="F:RNA binding"/>
    <property type="evidence" value="ECO:0007669"/>
    <property type="project" value="UniProtKB-KW"/>
</dbReference>
<dbReference type="InterPro" id="IPR001650">
    <property type="entry name" value="Helicase_C-like"/>
</dbReference>
<dbReference type="PROSITE" id="PS50053">
    <property type="entry name" value="UBIQUITIN_2"/>
    <property type="match status" value="1"/>
</dbReference>
<keyword evidence="6" id="KW-0694">RNA-binding</keyword>
<evidence type="ECO:0000256" key="6">
    <source>
        <dbReference type="ARBA" id="ARBA00022884"/>
    </source>
</evidence>
<sequence length="561" mass="62344">MADSASSTTEDSPITKPVVGRWADEPDDVPEPSDAAADILGSLAIDESKKVNDFLDVSDDSNIEAVTSGDTPYTSAVRFEDLDLSPDLLKGLYVQMKFERPSKIQSISLPMILTPPYKNLIAQAHNGSGKTTCFVLGMLSRVDPKLGAPQALCICPTRELAIQNMDVLLKMGKFTGITSELGLPADKANYIPVAKRAPVTAQVIIGTPGTINKWIAAKKLGTSNLKILVFDEADHMLAESGFKEDSVRIMKEIVKWSPKCQVLLFSATFNDTVKAFVSKIVKNLFVQEYNQMFVKKEELSLDAVKQYKVNLPDERSKILVIKDKIMDLGEKIGQTIIFVKTRNSAAMLHEALVKYGYEVTTLHGSMTQEDRDKIVKEFKDGLTHVLIATDVLARGFDQSKVNLVVNYDLPVVYGNPSEPDNEVYLHRIGRAGRFGRKGAVFNLLCGERDNMIMEKIERHFNHYVTEVPSWTSDEDFMDALKKAGLIRKMADKSTGEKGNGSTGDYEINSMDSSDTIGSVKLKIQAQEHIPFDHQELFFNEKVLENINTLANLHIIWIACQK</sequence>
<dbReference type="Gene3D" id="3.10.20.90">
    <property type="entry name" value="Phosphatidylinositol 3-kinase Catalytic Subunit, Chain A, domain 1"/>
    <property type="match status" value="1"/>
</dbReference>
<keyword evidence="2" id="KW-0547">Nucleotide-binding</keyword>
<reference evidence="13 14" key="1">
    <citation type="submission" date="2019-05" db="EMBL/GenBank/DDBJ databases">
        <title>Mikania micrantha, genome provides insights into the molecular mechanism of rapid growth.</title>
        <authorList>
            <person name="Liu B."/>
        </authorList>
    </citation>
    <scope>NUCLEOTIDE SEQUENCE [LARGE SCALE GENOMIC DNA]</scope>
    <source>
        <strain evidence="13">NLD-2019</strain>
        <tissue evidence="13">Leaf</tissue>
    </source>
</reference>
<evidence type="ECO:0000256" key="4">
    <source>
        <dbReference type="ARBA" id="ARBA00022806"/>
    </source>
</evidence>
<gene>
    <name evidence="13" type="ORF">E3N88_33084</name>
</gene>
<accession>A0A5N6MAD3</accession>
<evidence type="ECO:0000259" key="12">
    <source>
        <dbReference type="PROSITE" id="PS51195"/>
    </source>
</evidence>
<dbReference type="PROSITE" id="PS51192">
    <property type="entry name" value="HELICASE_ATP_BIND_1"/>
    <property type="match status" value="1"/>
</dbReference>
<feature type="compositionally biased region" description="Polar residues" evidence="8">
    <location>
        <begin position="1"/>
        <end position="12"/>
    </location>
</feature>
<keyword evidence="5" id="KW-0067">ATP-binding</keyword>
<evidence type="ECO:0000259" key="10">
    <source>
        <dbReference type="PROSITE" id="PS51192"/>
    </source>
</evidence>
<feature type="domain" description="DEAD-box RNA helicase Q" evidence="12">
    <location>
        <begin position="77"/>
        <end position="106"/>
    </location>
</feature>
<evidence type="ECO:0000256" key="2">
    <source>
        <dbReference type="ARBA" id="ARBA00022741"/>
    </source>
</evidence>
<feature type="domain" description="Helicase C-terminal" evidence="11">
    <location>
        <begin position="320"/>
        <end position="475"/>
    </location>
</feature>
<dbReference type="CDD" id="cd18787">
    <property type="entry name" value="SF2_C_DEAD"/>
    <property type="match status" value="1"/>
</dbReference>
<dbReference type="InterPro" id="IPR029071">
    <property type="entry name" value="Ubiquitin-like_domsf"/>
</dbReference>
<dbReference type="Proteomes" id="UP000326396">
    <property type="component" value="Linkage Group LG6"/>
</dbReference>
<dbReference type="SMART" id="SM00490">
    <property type="entry name" value="HELICc"/>
    <property type="match status" value="1"/>
</dbReference>
<evidence type="ECO:0000256" key="5">
    <source>
        <dbReference type="ARBA" id="ARBA00022840"/>
    </source>
</evidence>
<evidence type="ECO:0000256" key="1">
    <source>
        <dbReference type="ARBA" id="ARBA00012552"/>
    </source>
</evidence>
<keyword evidence="14" id="KW-1185">Reference proteome</keyword>
<proteinExistence type="predicted"/>
<dbReference type="GO" id="GO:0003724">
    <property type="term" value="F:RNA helicase activity"/>
    <property type="evidence" value="ECO:0007669"/>
    <property type="project" value="UniProtKB-EC"/>
</dbReference>
<evidence type="ECO:0000256" key="7">
    <source>
        <dbReference type="PROSITE-ProRule" id="PRU00552"/>
    </source>
</evidence>
<dbReference type="OrthoDB" id="10265785at2759"/>
<evidence type="ECO:0000256" key="8">
    <source>
        <dbReference type="SAM" id="MobiDB-lite"/>
    </source>
</evidence>
<dbReference type="InterPro" id="IPR011545">
    <property type="entry name" value="DEAD/DEAH_box_helicase_dom"/>
</dbReference>
<name>A0A5N6MAD3_9ASTR</name>
<dbReference type="SUPFAM" id="SSF52540">
    <property type="entry name" value="P-loop containing nucleoside triphosphate hydrolases"/>
    <property type="match status" value="1"/>
</dbReference>